<dbReference type="EMBL" id="CATNWA010017502">
    <property type="protein sequence ID" value="CAI9600987.1"/>
    <property type="molecule type" value="Genomic_DNA"/>
</dbReference>
<reference evidence="2" key="1">
    <citation type="submission" date="2023-05" db="EMBL/GenBank/DDBJ databases">
        <authorList>
            <person name="Stuckert A."/>
        </authorList>
    </citation>
    <scope>NUCLEOTIDE SEQUENCE</scope>
</reference>
<name>A0ABN9FV86_9NEOB</name>
<sequence length="74" mass="8160">MKVKHLLCAASPQLSQYSPNPLSIQKCALESWLFQGSLSSLAGYSGSHCYQSQPVSQKREGPGPRHGSMCEWKH</sequence>
<proteinExistence type="predicted"/>
<dbReference type="Proteomes" id="UP001162483">
    <property type="component" value="Unassembled WGS sequence"/>
</dbReference>
<keyword evidence="3" id="KW-1185">Reference proteome</keyword>
<protein>
    <submittedName>
        <fullName evidence="2">Uncharacterized protein</fullName>
    </submittedName>
</protein>
<accession>A0ABN9FV86</accession>
<evidence type="ECO:0000313" key="2">
    <source>
        <dbReference type="EMBL" id="CAI9600987.1"/>
    </source>
</evidence>
<gene>
    <name evidence="2" type="ORF">SPARVUS_LOCUS12903649</name>
</gene>
<organism evidence="2 3">
    <name type="scientific">Staurois parvus</name>
    <dbReference type="NCBI Taxonomy" id="386267"/>
    <lineage>
        <taxon>Eukaryota</taxon>
        <taxon>Metazoa</taxon>
        <taxon>Chordata</taxon>
        <taxon>Craniata</taxon>
        <taxon>Vertebrata</taxon>
        <taxon>Euteleostomi</taxon>
        <taxon>Amphibia</taxon>
        <taxon>Batrachia</taxon>
        <taxon>Anura</taxon>
        <taxon>Neobatrachia</taxon>
        <taxon>Ranoidea</taxon>
        <taxon>Ranidae</taxon>
        <taxon>Staurois</taxon>
    </lineage>
</organism>
<comment type="caution">
    <text evidence="2">The sequence shown here is derived from an EMBL/GenBank/DDBJ whole genome shotgun (WGS) entry which is preliminary data.</text>
</comment>
<feature type="region of interest" description="Disordered" evidence="1">
    <location>
        <begin position="48"/>
        <end position="74"/>
    </location>
</feature>
<evidence type="ECO:0000313" key="3">
    <source>
        <dbReference type="Proteomes" id="UP001162483"/>
    </source>
</evidence>
<evidence type="ECO:0000256" key="1">
    <source>
        <dbReference type="SAM" id="MobiDB-lite"/>
    </source>
</evidence>